<comment type="catalytic activity">
    <reaction evidence="1 6">
        <text>[protein]-peptidylproline (omega=180) = [protein]-peptidylproline (omega=0)</text>
        <dbReference type="Rhea" id="RHEA:16237"/>
        <dbReference type="Rhea" id="RHEA-COMP:10747"/>
        <dbReference type="Rhea" id="RHEA-COMP:10748"/>
        <dbReference type="ChEBI" id="CHEBI:83833"/>
        <dbReference type="ChEBI" id="CHEBI:83834"/>
        <dbReference type="EC" id="5.2.1.8"/>
    </reaction>
</comment>
<evidence type="ECO:0000256" key="6">
    <source>
        <dbReference type="PROSITE-ProRule" id="PRU00277"/>
    </source>
</evidence>
<keyword evidence="7" id="KW-0732">Signal</keyword>
<feature type="domain" description="PPIase FKBP-type" evidence="8">
    <location>
        <begin position="254"/>
        <end position="345"/>
    </location>
</feature>
<dbReference type="AlphaFoldDB" id="A0A917EW78"/>
<evidence type="ECO:0000313" key="9">
    <source>
        <dbReference type="EMBL" id="GGF25372.1"/>
    </source>
</evidence>
<organism evidence="9 10">
    <name type="scientific">Subtercola lobariae</name>
    <dbReference type="NCBI Taxonomy" id="1588641"/>
    <lineage>
        <taxon>Bacteria</taxon>
        <taxon>Bacillati</taxon>
        <taxon>Actinomycetota</taxon>
        <taxon>Actinomycetes</taxon>
        <taxon>Micrococcales</taxon>
        <taxon>Microbacteriaceae</taxon>
        <taxon>Subtercola</taxon>
    </lineage>
</organism>
<dbReference type="InterPro" id="IPR001179">
    <property type="entry name" value="PPIase_FKBP_dom"/>
</dbReference>
<evidence type="ECO:0000256" key="3">
    <source>
        <dbReference type="ARBA" id="ARBA00013194"/>
    </source>
</evidence>
<evidence type="ECO:0000256" key="4">
    <source>
        <dbReference type="ARBA" id="ARBA00023110"/>
    </source>
</evidence>
<evidence type="ECO:0000256" key="2">
    <source>
        <dbReference type="ARBA" id="ARBA00006577"/>
    </source>
</evidence>
<dbReference type="InterPro" id="IPR046357">
    <property type="entry name" value="PPIase_dom_sf"/>
</dbReference>
<dbReference type="Pfam" id="PF00254">
    <property type="entry name" value="FKBP_C"/>
    <property type="match status" value="2"/>
</dbReference>
<proteinExistence type="inferred from homology"/>
<comment type="caution">
    <text evidence="9">The sequence shown here is derived from an EMBL/GenBank/DDBJ whole genome shotgun (WGS) entry which is preliminary data.</text>
</comment>
<reference evidence="9 10" key="1">
    <citation type="journal article" date="2014" name="Int. J. Syst. Evol. Microbiol.">
        <title>Complete genome sequence of Corynebacterium casei LMG S-19264T (=DSM 44701T), isolated from a smear-ripened cheese.</title>
        <authorList>
            <consortium name="US DOE Joint Genome Institute (JGI-PGF)"/>
            <person name="Walter F."/>
            <person name="Albersmeier A."/>
            <person name="Kalinowski J."/>
            <person name="Ruckert C."/>
        </authorList>
    </citation>
    <scope>NUCLEOTIDE SEQUENCE [LARGE SCALE GENOMIC DNA]</scope>
    <source>
        <strain evidence="9 10">CGMCC 1.12976</strain>
    </source>
</reference>
<sequence length="347" mass="34356">MRTFRSALASTVVSTTAAAALLLALAGCSGSAAPSPSASAPCSLTAPGTASDSVKVTGDFDTHPTTTFTAPMSVDITERTVLTTGTGAVASTGSQATIDFTLYNGTTGAELFTTLKTGGSPIPVTVDESQFLPGLVKAVSCAPVGSRVVAVVPPGDAYGSAGNSNLNVGPTDTLVFVVDVKDVGPAPTSTAPATVDPNLPTQATGVPQPAPAGFPTVALAPDGTPTITIPPSDPPTSLQIAVLKKGDGATVASGDSVTVQYQGVIWRTSTIFDQSWGKGPVTFGTSQVIPGFSQALVGQTVGSQVIAVIPPGQGYGPAGVPSTDPAKNITGTDTLVFVIDILATTAG</sequence>
<dbReference type="RefSeq" id="WP_188677247.1">
    <property type="nucleotide sequence ID" value="NZ_BMGP01000003.1"/>
</dbReference>
<name>A0A917EW78_9MICO</name>
<gene>
    <name evidence="9" type="ORF">GCM10011399_18610</name>
</gene>
<feature type="signal peptide" evidence="7">
    <location>
        <begin position="1"/>
        <end position="32"/>
    </location>
</feature>
<evidence type="ECO:0000256" key="5">
    <source>
        <dbReference type="ARBA" id="ARBA00023235"/>
    </source>
</evidence>
<dbReference type="PANTHER" id="PTHR43811:SF19">
    <property type="entry name" value="39 KDA FK506-BINDING NUCLEAR PROTEIN"/>
    <property type="match status" value="1"/>
</dbReference>
<dbReference type="PANTHER" id="PTHR43811">
    <property type="entry name" value="FKBP-TYPE PEPTIDYL-PROLYL CIS-TRANS ISOMERASE FKPA"/>
    <property type="match status" value="1"/>
</dbReference>
<dbReference type="GO" id="GO:0003755">
    <property type="term" value="F:peptidyl-prolyl cis-trans isomerase activity"/>
    <property type="evidence" value="ECO:0007669"/>
    <property type="project" value="UniProtKB-KW"/>
</dbReference>
<feature type="chain" id="PRO_5037126815" description="peptidylprolyl isomerase" evidence="7">
    <location>
        <begin position="33"/>
        <end position="347"/>
    </location>
</feature>
<dbReference type="Proteomes" id="UP000598775">
    <property type="component" value="Unassembled WGS sequence"/>
</dbReference>
<protein>
    <recommendedName>
        <fullName evidence="3 6">peptidylprolyl isomerase</fullName>
        <ecNumber evidence="3 6">5.2.1.8</ecNumber>
    </recommendedName>
</protein>
<dbReference type="Gene3D" id="3.10.50.40">
    <property type="match status" value="2"/>
</dbReference>
<accession>A0A917EW78</accession>
<evidence type="ECO:0000313" key="10">
    <source>
        <dbReference type="Proteomes" id="UP000598775"/>
    </source>
</evidence>
<evidence type="ECO:0000256" key="1">
    <source>
        <dbReference type="ARBA" id="ARBA00000971"/>
    </source>
</evidence>
<comment type="similarity">
    <text evidence="2">Belongs to the FKBP-type PPIase family.</text>
</comment>
<dbReference type="SUPFAM" id="SSF54534">
    <property type="entry name" value="FKBP-like"/>
    <property type="match status" value="2"/>
</dbReference>
<feature type="domain" description="PPIase FKBP-type" evidence="8">
    <location>
        <begin position="93"/>
        <end position="184"/>
    </location>
</feature>
<dbReference type="EMBL" id="BMGP01000003">
    <property type="protein sequence ID" value="GGF25372.1"/>
    <property type="molecule type" value="Genomic_DNA"/>
</dbReference>
<dbReference type="EC" id="5.2.1.8" evidence="3 6"/>
<dbReference type="PROSITE" id="PS50059">
    <property type="entry name" value="FKBP_PPIASE"/>
    <property type="match status" value="2"/>
</dbReference>
<keyword evidence="10" id="KW-1185">Reference proteome</keyword>
<keyword evidence="5 6" id="KW-0413">Isomerase</keyword>
<evidence type="ECO:0000259" key="8">
    <source>
        <dbReference type="PROSITE" id="PS50059"/>
    </source>
</evidence>
<keyword evidence="4 6" id="KW-0697">Rotamase</keyword>
<evidence type="ECO:0000256" key="7">
    <source>
        <dbReference type="SAM" id="SignalP"/>
    </source>
</evidence>
<dbReference type="PROSITE" id="PS51257">
    <property type="entry name" value="PROKAR_LIPOPROTEIN"/>
    <property type="match status" value="1"/>
</dbReference>